<dbReference type="STRING" id="862517.HMPREF9225_0314"/>
<sequence>MDNYVKSNKRIGLRSIKTAVAVMIGLYLSYIFKLYTPLYTSIACVTSMQSSVYDSVKDVTKRGFTAVFGVTLGYLLSKLTEDPYLEILVCGFGVLLILFLLKQFKLNRMASLSCIVFMASYFSKIDKFQYGLNRVIGTIIGMLVGLLVNLIVARPRLDLDFYNDAIAQRDILRNIFINIIKRDERNIEFVSGSRKSVEEKFEKLLKEYETIMHPKMDIVHAKELKGIFSNLEISLNLLDLLEPKVLDYENRIKLLEDFGIETTEEEVEESELSIVYNYQVANILRCFEEMEDILEKIKP</sequence>
<name>E0NJH5_9FIRM</name>
<evidence type="ECO:0000256" key="1">
    <source>
        <dbReference type="ARBA" id="ARBA00004651"/>
    </source>
</evidence>
<dbReference type="Pfam" id="PF06081">
    <property type="entry name" value="ArAE_1"/>
    <property type="match status" value="1"/>
</dbReference>
<evidence type="ECO:0000256" key="6">
    <source>
        <dbReference type="SAM" id="Phobius"/>
    </source>
</evidence>
<evidence type="ECO:0000313" key="8">
    <source>
        <dbReference type="Proteomes" id="UP000003280"/>
    </source>
</evidence>
<keyword evidence="2" id="KW-1003">Cell membrane</keyword>
<reference evidence="7 8" key="1">
    <citation type="submission" date="2010-07" db="EMBL/GenBank/DDBJ databases">
        <authorList>
            <person name="Muzny D."/>
            <person name="Qin X."/>
            <person name="Deng J."/>
            <person name="Jiang H."/>
            <person name="Liu Y."/>
            <person name="Qu J."/>
            <person name="Song X.-Z."/>
            <person name="Zhang L."/>
            <person name="Thornton R."/>
            <person name="Coyle M."/>
            <person name="Francisco L."/>
            <person name="Jackson L."/>
            <person name="Javaid M."/>
            <person name="Korchina V."/>
            <person name="Kovar C."/>
            <person name="Mata R."/>
            <person name="Mathew T."/>
            <person name="Ngo R."/>
            <person name="Nguyen L."/>
            <person name="Nguyen N."/>
            <person name="Okwuonu G."/>
            <person name="Ongeri F."/>
            <person name="Pham C."/>
            <person name="Simmons D."/>
            <person name="Wilczek-Boney K."/>
            <person name="Hale W."/>
            <person name="Jakkamsetti A."/>
            <person name="Pham P."/>
            <person name="Ruth R."/>
            <person name="San Lucas F."/>
            <person name="Warren J."/>
            <person name="Zhang J."/>
            <person name="Zhao Z."/>
            <person name="Zhou C."/>
            <person name="Zhu D."/>
            <person name="Lee S."/>
            <person name="Bess C."/>
            <person name="Blankenburg K."/>
            <person name="Forbes L."/>
            <person name="Fu Q."/>
            <person name="Gubbala S."/>
            <person name="Hirani K."/>
            <person name="Jayaseelan J.C."/>
            <person name="Lara F."/>
            <person name="Munidasa M."/>
            <person name="Palculict T."/>
            <person name="Patil S."/>
            <person name="Pu L.-L."/>
            <person name="Saada N."/>
            <person name="Tang L."/>
            <person name="Weissenberger G."/>
            <person name="Zhu Y."/>
            <person name="Hemphill L."/>
            <person name="Shang Y."/>
            <person name="Youmans B."/>
            <person name="Ayvaz T."/>
            <person name="Ross M."/>
            <person name="Santibanez J."/>
            <person name="Aqrawi P."/>
            <person name="Gross S."/>
            <person name="Joshi V."/>
            <person name="Fowler G."/>
            <person name="Nazareth L."/>
            <person name="Reid J."/>
            <person name="Worley K."/>
            <person name="Petrosino J."/>
            <person name="Highlander S."/>
            <person name="Gibbs R."/>
        </authorList>
    </citation>
    <scope>NUCLEOTIDE SEQUENCE [LARGE SCALE GENOMIC DNA]</scope>
    <source>
        <strain evidence="7 8">ATCC BAA-1640</strain>
    </source>
</reference>
<dbReference type="Proteomes" id="UP000003280">
    <property type="component" value="Unassembled WGS sequence"/>
</dbReference>
<proteinExistence type="predicted"/>
<organism evidence="7 8">
    <name type="scientific">Peptoniphilus duerdenii ATCC BAA-1640</name>
    <dbReference type="NCBI Taxonomy" id="862517"/>
    <lineage>
        <taxon>Bacteria</taxon>
        <taxon>Bacillati</taxon>
        <taxon>Bacillota</taxon>
        <taxon>Tissierellia</taxon>
        <taxon>Tissierellales</taxon>
        <taxon>Peptoniphilaceae</taxon>
        <taxon>Peptoniphilus</taxon>
    </lineage>
</organism>
<feature type="transmembrane region" description="Helical" evidence="6">
    <location>
        <begin position="135"/>
        <end position="153"/>
    </location>
</feature>
<dbReference type="AlphaFoldDB" id="E0NJH5"/>
<evidence type="ECO:0000256" key="2">
    <source>
        <dbReference type="ARBA" id="ARBA00022475"/>
    </source>
</evidence>
<keyword evidence="4 6" id="KW-1133">Transmembrane helix</keyword>
<keyword evidence="5 6" id="KW-0472">Membrane</keyword>
<comment type="subcellular location">
    <subcellularLocation>
        <location evidence="1">Cell membrane</location>
        <topology evidence="1">Multi-pass membrane protein</topology>
    </subcellularLocation>
</comment>
<feature type="transmembrane region" description="Helical" evidence="6">
    <location>
        <begin position="84"/>
        <end position="101"/>
    </location>
</feature>
<dbReference type="EMBL" id="AEEH01000018">
    <property type="protein sequence ID" value="EFM25995.1"/>
    <property type="molecule type" value="Genomic_DNA"/>
</dbReference>
<evidence type="ECO:0000256" key="4">
    <source>
        <dbReference type="ARBA" id="ARBA00022989"/>
    </source>
</evidence>
<protein>
    <submittedName>
        <fullName evidence="7">Uncharacterized protein</fullName>
    </submittedName>
</protein>
<evidence type="ECO:0000256" key="5">
    <source>
        <dbReference type="ARBA" id="ARBA00023136"/>
    </source>
</evidence>
<evidence type="ECO:0000256" key="3">
    <source>
        <dbReference type="ARBA" id="ARBA00022692"/>
    </source>
</evidence>
<dbReference type="GO" id="GO:0005886">
    <property type="term" value="C:plasma membrane"/>
    <property type="evidence" value="ECO:0007669"/>
    <property type="project" value="UniProtKB-SubCell"/>
</dbReference>
<dbReference type="eggNOG" id="COG4129">
    <property type="taxonomic scope" value="Bacteria"/>
</dbReference>
<dbReference type="OrthoDB" id="1653617at2"/>
<dbReference type="InterPro" id="IPR010343">
    <property type="entry name" value="ArAE_1"/>
</dbReference>
<keyword evidence="8" id="KW-1185">Reference proteome</keyword>
<gene>
    <name evidence="7" type="ORF">HMPREF9225_0314</name>
</gene>
<accession>E0NJH5</accession>
<feature type="transmembrane region" description="Helical" evidence="6">
    <location>
        <begin position="12"/>
        <end position="32"/>
    </location>
</feature>
<comment type="caution">
    <text evidence="7">The sequence shown here is derived from an EMBL/GenBank/DDBJ whole genome shotgun (WGS) entry which is preliminary data.</text>
</comment>
<evidence type="ECO:0000313" key="7">
    <source>
        <dbReference type="EMBL" id="EFM25995.1"/>
    </source>
</evidence>
<keyword evidence="3 6" id="KW-0812">Transmembrane</keyword>
<dbReference type="HOGENOM" id="CLU_078186_0_0_9"/>